<proteinExistence type="inferred from homology"/>
<evidence type="ECO:0000256" key="5">
    <source>
        <dbReference type="ARBA" id="ARBA00023136"/>
    </source>
</evidence>
<feature type="transmembrane region" description="Helical" evidence="6">
    <location>
        <begin position="72"/>
        <end position="97"/>
    </location>
</feature>
<sequence length="401" mass="43036">MKYDAELRRRTLFALGGLGLLIAVGFILVQFQATLVFTVFLYYASRPIYHKLEKLSLPPQLQGRHLPYRRQVLAVTTIAVFLLPFLFLLSYTLVLLVPEIQRLLGGSGPGAAYLSAFQSAQGSGLPAPLVGLDLSDILTMDPDEVTAILNDSAVQVWAERTADTLIDSIGLIANAALHGFIILAGTYYLLTDGARLTTWFLENFDESGIVEPYAVSVDRELSSILFGNILNAFLTGIIGIIVFSGYNLLAPGAVDVPFAPLVGALTGAGSLIPVVGMKIVYIPVGAFLAVTAAASGQGSAFGFVILFVVLAFVVVDTIPDFLIRPYVSGNRTHVGLLMFAYILGPIAFGFYGIFLGPILLVLFAQFFRSIAPYVLSGETSEQQTTLKTYEGTTGGESTTNK</sequence>
<comment type="subcellular location">
    <subcellularLocation>
        <location evidence="1">Membrane</location>
        <topology evidence="1">Multi-pass membrane protein</topology>
    </subcellularLocation>
</comment>
<feature type="transmembrane region" description="Helical" evidence="6">
    <location>
        <begin position="169"/>
        <end position="190"/>
    </location>
</feature>
<dbReference type="OrthoDB" id="282734at2157"/>
<dbReference type="PANTHER" id="PTHR21716:SF4">
    <property type="entry name" value="TRANSMEMBRANE PROTEIN 245"/>
    <property type="match status" value="1"/>
</dbReference>
<comment type="similarity">
    <text evidence="2">Belongs to the autoinducer-2 exporter (AI-2E) (TC 2.A.86) family.</text>
</comment>
<evidence type="ECO:0000256" key="4">
    <source>
        <dbReference type="ARBA" id="ARBA00022989"/>
    </source>
</evidence>
<evidence type="ECO:0000256" key="1">
    <source>
        <dbReference type="ARBA" id="ARBA00004141"/>
    </source>
</evidence>
<feature type="transmembrane region" description="Helical" evidence="6">
    <location>
        <begin position="229"/>
        <end position="249"/>
    </location>
</feature>
<keyword evidence="5 6" id="KW-0472">Membrane</keyword>
<dbReference type="AlphaFoldDB" id="A0A3A6Q1J3"/>
<dbReference type="GO" id="GO:0016020">
    <property type="term" value="C:membrane"/>
    <property type="evidence" value="ECO:0007669"/>
    <property type="project" value="UniProtKB-SubCell"/>
</dbReference>
<evidence type="ECO:0000256" key="6">
    <source>
        <dbReference type="SAM" id="Phobius"/>
    </source>
</evidence>
<dbReference type="InterPro" id="IPR002549">
    <property type="entry name" value="AI-2E-like"/>
</dbReference>
<keyword evidence="3 6" id="KW-0812">Transmembrane</keyword>
<evidence type="ECO:0000313" key="8">
    <source>
        <dbReference type="Proteomes" id="UP000276588"/>
    </source>
</evidence>
<dbReference type="RefSeq" id="WP_120102828.1">
    <property type="nucleotide sequence ID" value="NZ_QKNY01000011.1"/>
</dbReference>
<keyword evidence="8" id="KW-1185">Reference proteome</keyword>
<dbReference type="PANTHER" id="PTHR21716">
    <property type="entry name" value="TRANSMEMBRANE PROTEIN"/>
    <property type="match status" value="1"/>
</dbReference>
<evidence type="ECO:0000256" key="3">
    <source>
        <dbReference type="ARBA" id="ARBA00022692"/>
    </source>
</evidence>
<protein>
    <submittedName>
        <fullName evidence="7">AI-2E family transporter</fullName>
    </submittedName>
</protein>
<comment type="caution">
    <text evidence="7">The sequence shown here is derived from an EMBL/GenBank/DDBJ whole genome shotgun (WGS) entry which is preliminary data.</text>
</comment>
<feature type="transmembrane region" description="Helical" evidence="6">
    <location>
        <begin position="300"/>
        <end position="318"/>
    </location>
</feature>
<reference evidence="7 8" key="1">
    <citation type="submission" date="2018-06" db="EMBL/GenBank/DDBJ databases">
        <title>Halonotius sp. F13-13 a new haloarchaeeon isolated from a solar saltern from Isla Cristina, Huelva, Spain.</title>
        <authorList>
            <person name="Duran-Viseras A."/>
            <person name="Sanchez-Porro C."/>
            <person name="Ventosa A."/>
        </authorList>
    </citation>
    <scope>NUCLEOTIDE SEQUENCE [LARGE SCALE GENOMIC DNA]</scope>
    <source>
        <strain evidence="7 8">F13-13</strain>
    </source>
</reference>
<feature type="transmembrane region" description="Helical" evidence="6">
    <location>
        <begin position="338"/>
        <end position="363"/>
    </location>
</feature>
<evidence type="ECO:0000256" key="2">
    <source>
        <dbReference type="ARBA" id="ARBA00009773"/>
    </source>
</evidence>
<evidence type="ECO:0000313" key="7">
    <source>
        <dbReference type="EMBL" id="RJX43019.1"/>
    </source>
</evidence>
<organism evidence="7 8">
    <name type="scientific">Halonotius aquaticus</name>
    <dbReference type="NCBI Taxonomy" id="2216978"/>
    <lineage>
        <taxon>Archaea</taxon>
        <taxon>Methanobacteriati</taxon>
        <taxon>Methanobacteriota</taxon>
        <taxon>Stenosarchaea group</taxon>
        <taxon>Halobacteria</taxon>
        <taxon>Halobacteriales</taxon>
        <taxon>Haloferacaceae</taxon>
        <taxon>Halonotius</taxon>
    </lineage>
</organism>
<dbReference type="EMBL" id="QKNY01000011">
    <property type="protein sequence ID" value="RJX43019.1"/>
    <property type="molecule type" value="Genomic_DNA"/>
</dbReference>
<dbReference type="Proteomes" id="UP000276588">
    <property type="component" value="Unassembled WGS sequence"/>
</dbReference>
<feature type="transmembrane region" description="Helical" evidence="6">
    <location>
        <begin position="12"/>
        <end position="44"/>
    </location>
</feature>
<gene>
    <name evidence="7" type="ORF">DM826_07700</name>
</gene>
<accession>A0A3A6Q1J3</accession>
<name>A0A3A6Q1J3_9EURY</name>
<dbReference type="Pfam" id="PF01594">
    <property type="entry name" value="AI-2E_transport"/>
    <property type="match status" value="1"/>
</dbReference>
<feature type="transmembrane region" description="Helical" evidence="6">
    <location>
        <begin position="261"/>
        <end position="288"/>
    </location>
</feature>
<keyword evidence="4 6" id="KW-1133">Transmembrane helix</keyword>